<sequence length="108" mass="11239">MTIKSPSQQEESGSWRPGGASYMSWGGHVMYLPPAPAAARQPLSMLGPIDRPVRSKSSGELEVAARAARAARGGALAGEMRERERSASPGVARALPATVHPVTVSTSS</sequence>
<feature type="region of interest" description="Disordered" evidence="1">
    <location>
        <begin position="71"/>
        <end position="90"/>
    </location>
</feature>
<protein>
    <submittedName>
        <fullName evidence="2">(diamondback moth) hypothetical protein</fullName>
    </submittedName>
</protein>
<dbReference type="Proteomes" id="UP000653454">
    <property type="component" value="Unassembled WGS sequence"/>
</dbReference>
<dbReference type="AlphaFoldDB" id="A0A8S4FWM5"/>
<reference evidence="2" key="1">
    <citation type="submission" date="2020-11" db="EMBL/GenBank/DDBJ databases">
        <authorList>
            <person name="Whiteford S."/>
        </authorList>
    </citation>
    <scope>NUCLEOTIDE SEQUENCE</scope>
</reference>
<evidence type="ECO:0000256" key="1">
    <source>
        <dbReference type="SAM" id="MobiDB-lite"/>
    </source>
</evidence>
<name>A0A8S4FWM5_PLUXY</name>
<comment type="caution">
    <text evidence="2">The sequence shown here is derived from an EMBL/GenBank/DDBJ whole genome shotgun (WGS) entry which is preliminary data.</text>
</comment>
<organism evidence="2 3">
    <name type="scientific">Plutella xylostella</name>
    <name type="common">Diamondback moth</name>
    <name type="synonym">Plutella maculipennis</name>
    <dbReference type="NCBI Taxonomy" id="51655"/>
    <lineage>
        <taxon>Eukaryota</taxon>
        <taxon>Metazoa</taxon>
        <taxon>Ecdysozoa</taxon>
        <taxon>Arthropoda</taxon>
        <taxon>Hexapoda</taxon>
        <taxon>Insecta</taxon>
        <taxon>Pterygota</taxon>
        <taxon>Neoptera</taxon>
        <taxon>Endopterygota</taxon>
        <taxon>Lepidoptera</taxon>
        <taxon>Glossata</taxon>
        <taxon>Ditrysia</taxon>
        <taxon>Yponomeutoidea</taxon>
        <taxon>Plutellidae</taxon>
        <taxon>Plutella</taxon>
    </lineage>
</organism>
<proteinExistence type="predicted"/>
<gene>
    <name evidence="2" type="ORF">PLXY2_LOCUS10755</name>
</gene>
<evidence type="ECO:0000313" key="3">
    <source>
        <dbReference type="Proteomes" id="UP000653454"/>
    </source>
</evidence>
<accession>A0A8S4FWM5</accession>
<keyword evidence="3" id="KW-1185">Reference proteome</keyword>
<dbReference type="EMBL" id="CAJHNJ030000049">
    <property type="protein sequence ID" value="CAG9132469.1"/>
    <property type="molecule type" value="Genomic_DNA"/>
</dbReference>
<evidence type="ECO:0000313" key="2">
    <source>
        <dbReference type="EMBL" id="CAG9132469.1"/>
    </source>
</evidence>